<dbReference type="PANTHER" id="PTHR10584:SF166">
    <property type="entry name" value="RIBOKINASE"/>
    <property type="match status" value="1"/>
</dbReference>
<dbReference type="PROSITE" id="PS50956">
    <property type="entry name" value="HTH_ASNC_2"/>
    <property type="match status" value="1"/>
</dbReference>
<evidence type="ECO:0000313" key="5">
    <source>
        <dbReference type="Proteomes" id="UP000298381"/>
    </source>
</evidence>
<dbReference type="CDD" id="cd01941">
    <property type="entry name" value="YeiC_kinase_like"/>
    <property type="match status" value="1"/>
</dbReference>
<dbReference type="CDD" id="cd00090">
    <property type="entry name" value="HTH_ARSR"/>
    <property type="match status" value="1"/>
</dbReference>
<dbReference type="PANTHER" id="PTHR10584">
    <property type="entry name" value="SUGAR KINASE"/>
    <property type="match status" value="1"/>
</dbReference>
<proteinExistence type="predicted"/>
<dbReference type="Proteomes" id="UP000298381">
    <property type="component" value="Unassembled WGS sequence"/>
</dbReference>
<dbReference type="Pfam" id="PF00294">
    <property type="entry name" value="PfkB"/>
    <property type="match status" value="1"/>
</dbReference>
<comment type="caution">
    <text evidence="4">The sequence shown here is derived from an EMBL/GenBank/DDBJ whole genome shotgun (WGS) entry which is preliminary data.</text>
</comment>
<dbReference type="Gene3D" id="1.10.10.10">
    <property type="entry name" value="Winged helix-like DNA-binding domain superfamily/Winged helix DNA-binding domain"/>
    <property type="match status" value="1"/>
</dbReference>
<keyword evidence="1" id="KW-0808">Transferase</keyword>
<dbReference type="EMBL" id="SRIB01000008">
    <property type="protein sequence ID" value="TFZ39970.1"/>
    <property type="molecule type" value="Genomic_DNA"/>
</dbReference>
<sequence>MTNRELEILNIIKKNPLVSQNEIAQMLNITRSSVAVHIANLTKKGIIKGRGYLIEESRYVSVIGGANVDIVGFPNGSLRKNDSNPGKVKLSVGGVARNIAENISRLGINTKLFTVVGDDMYGEKIVDECKLAKIDTSYIKIIPNESSGTYLAILDENMDMDVAISSMDIFKHLNENYLNENSFTLQSSEIIVLDTNLDKEILEYAVKNYKDKKLFLDTVSYSKALRAKDVLGYFHTIKPNKLEAQAITGIKIDSYEDLIKASNSIHNLGVENIVISLGEKGAFYSTKDYQGRLRSKKVNIKNATGAGDAFQAGLVFGEYNLLPFKETIKYAMAASLVAMESEDTINKNISLEKIEKYINELEEY</sequence>
<dbReference type="Gene3D" id="3.40.1190.20">
    <property type="match status" value="1"/>
</dbReference>
<reference evidence="4 5" key="1">
    <citation type="submission" date="2019-03" db="EMBL/GenBank/DDBJ databases">
        <title>Draft genome sequence data and analysis of a Fermenting Bacterium, Soehngenia longevitae strain 1933PT, isolated from petroleum reservoir in Azerbaijan.</title>
        <authorList>
            <person name="Grouzdev D.S."/>
            <person name="Bidzhieva S.K."/>
            <person name="Sokolova D.S."/>
            <person name="Tourova T.P."/>
            <person name="Poltaraus A.B."/>
            <person name="Nazina T.N."/>
        </authorList>
    </citation>
    <scope>NUCLEOTIDE SEQUENCE [LARGE SCALE GENOMIC DNA]</scope>
    <source>
        <strain evidence="4 5">1933P</strain>
    </source>
</reference>
<protein>
    <submittedName>
        <fullName evidence="4">Winged helix-turn-helix transcriptional regulator</fullName>
    </submittedName>
</protein>
<dbReference type="RefSeq" id="WP_135271286.1">
    <property type="nucleotide sequence ID" value="NZ_SRIB01000008.1"/>
</dbReference>
<dbReference type="InterPro" id="IPR000485">
    <property type="entry name" value="AsnC-type_HTH_dom"/>
</dbReference>
<dbReference type="InterPro" id="IPR012318">
    <property type="entry name" value="HTH_CRP"/>
</dbReference>
<dbReference type="PROSITE" id="PS00583">
    <property type="entry name" value="PFKB_KINASES_1"/>
    <property type="match status" value="1"/>
</dbReference>
<dbReference type="GO" id="GO:0005829">
    <property type="term" value="C:cytosol"/>
    <property type="evidence" value="ECO:0007669"/>
    <property type="project" value="TreeGrafter"/>
</dbReference>
<gene>
    <name evidence="4" type="ORF">E4100_06815</name>
</gene>
<dbReference type="AlphaFoldDB" id="A0A4Z0D2I8"/>
<name>A0A4Z0D2I8_9FIRM</name>
<dbReference type="InterPro" id="IPR011991">
    <property type="entry name" value="ArsR-like_HTH"/>
</dbReference>
<dbReference type="InterPro" id="IPR011611">
    <property type="entry name" value="PfkB_dom"/>
</dbReference>
<accession>A0A4Z0D2I8</accession>
<dbReference type="SMART" id="SM00419">
    <property type="entry name" value="HTH_CRP"/>
    <property type="match status" value="1"/>
</dbReference>
<dbReference type="OrthoDB" id="9806249at2"/>
<dbReference type="InterPro" id="IPR029056">
    <property type="entry name" value="Ribokinase-like"/>
</dbReference>
<feature type="domain" description="HTH asnC-type" evidence="3">
    <location>
        <begin position="1"/>
        <end position="74"/>
    </location>
</feature>
<evidence type="ECO:0000256" key="2">
    <source>
        <dbReference type="ARBA" id="ARBA00022777"/>
    </source>
</evidence>
<dbReference type="GO" id="GO:0006355">
    <property type="term" value="P:regulation of DNA-templated transcription"/>
    <property type="evidence" value="ECO:0007669"/>
    <property type="project" value="InterPro"/>
</dbReference>
<dbReference type="InterPro" id="IPR036388">
    <property type="entry name" value="WH-like_DNA-bd_sf"/>
</dbReference>
<evidence type="ECO:0000256" key="1">
    <source>
        <dbReference type="ARBA" id="ARBA00022679"/>
    </source>
</evidence>
<dbReference type="SUPFAM" id="SSF53613">
    <property type="entry name" value="Ribokinase-like"/>
    <property type="match status" value="1"/>
</dbReference>
<dbReference type="SUPFAM" id="SSF46785">
    <property type="entry name" value="Winged helix' DNA-binding domain"/>
    <property type="match status" value="1"/>
</dbReference>
<keyword evidence="5" id="KW-1185">Reference proteome</keyword>
<keyword evidence="2" id="KW-0418">Kinase</keyword>
<evidence type="ECO:0000259" key="3">
    <source>
        <dbReference type="PROSITE" id="PS50956"/>
    </source>
</evidence>
<dbReference type="InterPro" id="IPR036390">
    <property type="entry name" value="WH_DNA-bd_sf"/>
</dbReference>
<evidence type="ECO:0000313" key="4">
    <source>
        <dbReference type="EMBL" id="TFZ39970.1"/>
    </source>
</evidence>
<dbReference type="GO" id="GO:0016301">
    <property type="term" value="F:kinase activity"/>
    <property type="evidence" value="ECO:0007669"/>
    <property type="project" value="UniProtKB-KW"/>
</dbReference>
<dbReference type="GO" id="GO:0043565">
    <property type="term" value="F:sequence-specific DNA binding"/>
    <property type="evidence" value="ECO:0007669"/>
    <property type="project" value="InterPro"/>
</dbReference>
<dbReference type="Pfam" id="PF13412">
    <property type="entry name" value="HTH_24"/>
    <property type="match status" value="1"/>
</dbReference>
<organism evidence="4 5">
    <name type="scientific">Soehngenia longivitae</name>
    <dbReference type="NCBI Taxonomy" id="2562294"/>
    <lineage>
        <taxon>Bacteria</taxon>
        <taxon>Bacillati</taxon>
        <taxon>Bacillota</taxon>
        <taxon>Tissierellia</taxon>
        <taxon>Tissierellales</taxon>
        <taxon>Tissierellaceae</taxon>
        <taxon>Soehngenia</taxon>
    </lineage>
</organism>
<dbReference type="InterPro" id="IPR002173">
    <property type="entry name" value="Carboh/pur_kinase_PfkB_CS"/>
</dbReference>